<sequence>MTTPWLPPYEEGLLSYFLLYSTLATLTHSLATYLRPLPSLQAFSGPNAPARSPLLAHIYGLANLLAAGIRGAAAYHIHDAPVYDLALLSFGAVLGLYVAEVGVWRTVRVREGVVPVVAAGIGVVWMGWSRGGYLYLFDSGQGDGVEAGGWIFGL</sequence>
<accession>A0A319BYS6</accession>
<dbReference type="RefSeq" id="XP_025486810.1">
    <property type="nucleotide sequence ID" value="XM_025641118.1"/>
</dbReference>
<feature type="transmembrane region" description="Helical" evidence="1">
    <location>
        <begin position="81"/>
        <end position="99"/>
    </location>
</feature>
<evidence type="ECO:0008006" key="4">
    <source>
        <dbReference type="Google" id="ProtNLM"/>
    </source>
</evidence>
<evidence type="ECO:0000313" key="3">
    <source>
        <dbReference type="Proteomes" id="UP000248340"/>
    </source>
</evidence>
<evidence type="ECO:0000256" key="1">
    <source>
        <dbReference type="SAM" id="Phobius"/>
    </source>
</evidence>
<reference evidence="2 3" key="1">
    <citation type="submission" date="2016-12" db="EMBL/GenBank/DDBJ databases">
        <title>The genomes of Aspergillus section Nigri reveals drivers in fungal speciation.</title>
        <authorList>
            <consortium name="DOE Joint Genome Institute"/>
            <person name="Vesth T.C."/>
            <person name="Nybo J."/>
            <person name="Theobald S."/>
            <person name="Brandl J."/>
            <person name="Frisvad J.C."/>
            <person name="Nielsen K.F."/>
            <person name="Lyhne E.K."/>
            <person name="Kogle M.E."/>
            <person name="Kuo A."/>
            <person name="Riley R."/>
            <person name="Clum A."/>
            <person name="Nolan M."/>
            <person name="Lipzen A."/>
            <person name="Salamov A."/>
            <person name="Henrissat B."/>
            <person name="Wiebenga A."/>
            <person name="De Vries R.P."/>
            <person name="Grigoriev I.V."/>
            <person name="Mortensen U.H."/>
            <person name="Andersen M.R."/>
            <person name="Baker S.E."/>
        </authorList>
    </citation>
    <scope>NUCLEOTIDE SEQUENCE [LARGE SCALE GENOMIC DNA]</scope>
    <source>
        <strain evidence="2 3">CBS 121591</strain>
    </source>
</reference>
<dbReference type="Proteomes" id="UP000248340">
    <property type="component" value="Unassembled WGS sequence"/>
</dbReference>
<keyword evidence="1" id="KW-0812">Transmembrane</keyword>
<protein>
    <recommendedName>
        <fullName evidence="4">Ergosterol biosynthesis protein Erg28</fullName>
    </recommendedName>
</protein>
<dbReference type="GO" id="GO:0016020">
    <property type="term" value="C:membrane"/>
    <property type="evidence" value="ECO:0007669"/>
    <property type="project" value="InterPro"/>
</dbReference>
<dbReference type="STRING" id="1448315.A0A319BYS6"/>
<feature type="transmembrane region" description="Helical" evidence="1">
    <location>
        <begin position="111"/>
        <end position="128"/>
    </location>
</feature>
<dbReference type="VEuPathDB" id="FungiDB:BO82DRAFT_436471"/>
<dbReference type="EMBL" id="KZ821754">
    <property type="protein sequence ID" value="PYH76610.1"/>
    <property type="molecule type" value="Genomic_DNA"/>
</dbReference>
<dbReference type="Pfam" id="PF03694">
    <property type="entry name" value="Erg28"/>
    <property type="match status" value="1"/>
</dbReference>
<dbReference type="GeneID" id="37143860"/>
<organism evidence="2 3">
    <name type="scientific">Aspergillus uvarum CBS 121591</name>
    <dbReference type="NCBI Taxonomy" id="1448315"/>
    <lineage>
        <taxon>Eukaryota</taxon>
        <taxon>Fungi</taxon>
        <taxon>Dikarya</taxon>
        <taxon>Ascomycota</taxon>
        <taxon>Pezizomycotina</taxon>
        <taxon>Eurotiomycetes</taxon>
        <taxon>Eurotiomycetidae</taxon>
        <taxon>Eurotiales</taxon>
        <taxon>Aspergillaceae</taxon>
        <taxon>Aspergillus</taxon>
        <taxon>Aspergillus subgen. Circumdati</taxon>
    </lineage>
</organism>
<proteinExistence type="predicted"/>
<gene>
    <name evidence="2" type="ORF">BO82DRAFT_436471</name>
</gene>
<keyword evidence="3" id="KW-1185">Reference proteome</keyword>
<feature type="transmembrane region" description="Helical" evidence="1">
    <location>
        <begin position="13"/>
        <end position="34"/>
    </location>
</feature>
<dbReference type="InterPro" id="IPR005352">
    <property type="entry name" value="Erg28"/>
</dbReference>
<keyword evidence="1" id="KW-1133">Transmembrane helix</keyword>
<evidence type="ECO:0000313" key="2">
    <source>
        <dbReference type="EMBL" id="PYH76610.1"/>
    </source>
</evidence>
<dbReference type="OrthoDB" id="6485510at2759"/>
<keyword evidence="1" id="KW-0472">Membrane</keyword>
<name>A0A319BYS6_9EURO</name>
<dbReference type="AlphaFoldDB" id="A0A319BYS6"/>